<dbReference type="Proteomes" id="UP000748756">
    <property type="component" value="Unassembled WGS sequence"/>
</dbReference>
<protein>
    <submittedName>
        <fullName evidence="1">Uncharacterized protein</fullName>
    </submittedName>
</protein>
<reference evidence="1" key="1">
    <citation type="journal article" date="2020" name="Fungal Divers.">
        <title>Resolving the Mortierellaceae phylogeny through synthesis of multi-gene phylogenetics and phylogenomics.</title>
        <authorList>
            <person name="Vandepol N."/>
            <person name="Liber J."/>
            <person name="Desiro A."/>
            <person name="Na H."/>
            <person name="Kennedy M."/>
            <person name="Barry K."/>
            <person name="Grigoriev I.V."/>
            <person name="Miller A.N."/>
            <person name="O'Donnell K."/>
            <person name="Stajich J.E."/>
            <person name="Bonito G."/>
        </authorList>
    </citation>
    <scope>NUCLEOTIDE SEQUENCE</scope>
    <source>
        <strain evidence="1">NRRL 6426</strain>
    </source>
</reference>
<keyword evidence="2" id="KW-1185">Reference proteome</keyword>
<dbReference type="AlphaFoldDB" id="A0A9P5RT54"/>
<sequence length="358" mass="41385">MQKVGVPGLVHEELEVLKLQQPSPCSGFWRILMAISIPGRCPEMSGGARKCFEGFLQCFPLLVEYHDDICYPAVADQFINHCPLLEVIRIRQESNSYSRSAPRRLGVLILDSISLLSSLSRLRVLDLPRETIKAENILKNPWVYLDLEEICCQAVEVPFLTKEEERQIQEICQREAGAIDSDQQHRTDEEDELMELSQKYVSTRTHIMTQLSKLTSLKHLSLSPDLRIGDELFEYRFGATRFYKSERDGRVYIQYDDVLPDTLYLRLETGLGQLSCLRKLECLGLESMDHRMETVEVQWMAKRFPRLRDMRVLVTENHVGMEPDPKNDALVALMHRLRPDVVQRQSFDGILVICVIFE</sequence>
<name>A0A9P5RT54_9FUNG</name>
<dbReference type="OrthoDB" id="2426225at2759"/>
<dbReference type="EMBL" id="JAAAUQ010001117">
    <property type="protein sequence ID" value="KAF9142640.1"/>
    <property type="molecule type" value="Genomic_DNA"/>
</dbReference>
<comment type="caution">
    <text evidence="1">The sequence shown here is derived from an EMBL/GenBank/DDBJ whole genome shotgun (WGS) entry which is preliminary data.</text>
</comment>
<organism evidence="1 2">
    <name type="scientific">Linnemannia schmuckeri</name>
    <dbReference type="NCBI Taxonomy" id="64567"/>
    <lineage>
        <taxon>Eukaryota</taxon>
        <taxon>Fungi</taxon>
        <taxon>Fungi incertae sedis</taxon>
        <taxon>Mucoromycota</taxon>
        <taxon>Mortierellomycotina</taxon>
        <taxon>Mortierellomycetes</taxon>
        <taxon>Mortierellales</taxon>
        <taxon>Mortierellaceae</taxon>
        <taxon>Linnemannia</taxon>
    </lineage>
</organism>
<evidence type="ECO:0000313" key="1">
    <source>
        <dbReference type="EMBL" id="KAF9142640.1"/>
    </source>
</evidence>
<evidence type="ECO:0000313" key="2">
    <source>
        <dbReference type="Proteomes" id="UP000748756"/>
    </source>
</evidence>
<gene>
    <name evidence="1" type="ORF">BG015_000717</name>
</gene>
<proteinExistence type="predicted"/>
<accession>A0A9P5RT54</accession>